<dbReference type="EMBL" id="UYJE01007815">
    <property type="protein sequence ID" value="VDI58206.1"/>
    <property type="molecule type" value="Genomic_DNA"/>
</dbReference>
<evidence type="ECO:0000256" key="2">
    <source>
        <dbReference type="SAM" id="Phobius"/>
    </source>
</evidence>
<dbReference type="Proteomes" id="UP000596742">
    <property type="component" value="Unassembled WGS sequence"/>
</dbReference>
<dbReference type="CDD" id="cd00637">
    <property type="entry name" value="7tm_classA_rhodopsin-like"/>
    <property type="match status" value="1"/>
</dbReference>
<dbReference type="SUPFAM" id="SSF81321">
    <property type="entry name" value="Family A G protein-coupled receptor-like"/>
    <property type="match status" value="1"/>
</dbReference>
<feature type="transmembrane region" description="Helical" evidence="2">
    <location>
        <begin position="96"/>
        <end position="120"/>
    </location>
</feature>
<comment type="caution">
    <text evidence="3">The sequence shown here is derived from an EMBL/GenBank/DDBJ whole genome shotgun (WGS) entry which is preliminary data.</text>
</comment>
<evidence type="ECO:0008006" key="5">
    <source>
        <dbReference type="Google" id="ProtNLM"/>
    </source>
</evidence>
<accession>A0A8B6G3U7</accession>
<gene>
    <name evidence="3" type="ORF">MGAL_10B000232</name>
</gene>
<reference evidence="3" key="1">
    <citation type="submission" date="2018-11" db="EMBL/GenBank/DDBJ databases">
        <authorList>
            <person name="Alioto T."/>
            <person name="Alioto T."/>
        </authorList>
    </citation>
    <scope>NUCLEOTIDE SEQUENCE</scope>
</reference>
<evidence type="ECO:0000313" key="4">
    <source>
        <dbReference type="Proteomes" id="UP000596742"/>
    </source>
</evidence>
<organism evidence="3 4">
    <name type="scientific">Mytilus galloprovincialis</name>
    <name type="common">Mediterranean mussel</name>
    <dbReference type="NCBI Taxonomy" id="29158"/>
    <lineage>
        <taxon>Eukaryota</taxon>
        <taxon>Metazoa</taxon>
        <taxon>Spiralia</taxon>
        <taxon>Lophotrochozoa</taxon>
        <taxon>Mollusca</taxon>
        <taxon>Bivalvia</taxon>
        <taxon>Autobranchia</taxon>
        <taxon>Pteriomorphia</taxon>
        <taxon>Mytilida</taxon>
        <taxon>Mytiloidea</taxon>
        <taxon>Mytilidae</taxon>
        <taxon>Mytilinae</taxon>
        <taxon>Mytilus</taxon>
    </lineage>
</organism>
<keyword evidence="2" id="KW-1133">Transmembrane helix</keyword>
<keyword evidence="4" id="KW-1185">Reference proteome</keyword>
<name>A0A8B6G3U7_MYTGA</name>
<dbReference type="Gene3D" id="1.20.1070.10">
    <property type="entry name" value="Rhodopsin 7-helix transmembrane proteins"/>
    <property type="match status" value="1"/>
</dbReference>
<sequence>MTPSGRESSNRNETESSNQISPNQSIRCLSSIHIQCQDSYVGNDTVQNFTEEQSKNNDDANYKHRRQGYSISDELPNRRPRISLVRIEKKAWEIRAFSTCVIIVMTAVIFSGPFFASYWLEILTGTVVARQTHAYLFLVHMLNLVVDPFIYAWRIPEMKEQMKRIIKCKTREGI</sequence>
<protein>
    <recommendedName>
        <fullName evidence="5">G-protein coupled receptors family 1 profile domain-containing protein</fullName>
    </recommendedName>
</protein>
<keyword evidence="2" id="KW-0812">Transmembrane</keyword>
<evidence type="ECO:0000256" key="1">
    <source>
        <dbReference type="SAM" id="MobiDB-lite"/>
    </source>
</evidence>
<keyword evidence="2" id="KW-0472">Membrane</keyword>
<feature type="transmembrane region" description="Helical" evidence="2">
    <location>
        <begin position="132"/>
        <end position="153"/>
    </location>
</feature>
<proteinExistence type="predicted"/>
<evidence type="ECO:0000313" key="3">
    <source>
        <dbReference type="EMBL" id="VDI58206.1"/>
    </source>
</evidence>
<feature type="region of interest" description="Disordered" evidence="1">
    <location>
        <begin position="1"/>
        <end position="22"/>
    </location>
</feature>
<dbReference type="OrthoDB" id="6180700at2759"/>
<dbReference type="AlphaFoldDB" id="A0A8B6G3U7"/>